<proteinExistence type="predicted"/>
<name>A0A176W442_MARPO</name>
<evidence type="ECO:0000313" key="3">
    <source>
        <dbReference type="Proteomes" id="UP000077202"/>
    </source>
</evidence>
<protein>
    <submittedName>
        <fullName evidence="2">Uncharacterized protein</fullName>
    </submittedName>
</protein>
<reference evidence="2" key="1">
    <citation type="submission" date="2016-03" db="EMBL/GenBank/DDBJ databases">
        <title>Mechanisms controlling the formation of the plant cell surface in tip-growing cells are functionally conserved among land plants.</title>
        <authorList>
            <person name="Honkanen S."/>
            <person name="Jones V.A."/>
            <person name="Morieri G."/>
            <person name="Champion C."/>
            <person name="Hetherington A.J."/>
            <person name="Kelly S."/>
            <person name="Saint-Marcoux D."/>
            <person name="Proust H."/>
            <person name="Prescott H."/>
            <person name="Dolan L."/>
        </authorList>
    </citation>
    <scope>NUCLEOTIDE SEQUENCE [LARGE SCALE GENOMIC DNA]</scope>
    <source>
        <tissue evidence="2">Whole gametophyte</tissue>
    </source>
</reference>
<dbReference type="Proteomes" id="UP000077202">
    <property type="component" value="Unassembled WGS sequence"/>
</dbReference>
<feature type="region of interest" description="Disordered" evidence="1">
    <location>
        <begin position="1"/>
        <end position="34"/>
    </location>
</feature>
<keyword evidence="3" id="KW-1185">Reference proteome</keyword>
<evidence type="ECO:0000313" key="2">
    <source>
        <dbReference type="EMBL" id="OAE27312.1"/>
    </source>
</evidence>
<dbReference type="AlphaFoldDB" id="A0A176W442"/>
<organism evidence="2 3">
    <name type="scientific">Marchantia polymorpha subsp. ruderalis</name>
    <dbReference type="NCBI Taxonomy" id="1480154"/>
    <lineage>
        <taxon>Eukaryota</taxon>
        <taxon>Viridiplantae</taxon>
        <taxon>Streptophyta</taxon>
        <taxon>Embryophyta</taxon>
        <taxon>Marchantiophyta</taxon>
        <taxon>Marchantiopsida</taxon>
        <taxon>Marchantiidae</taxon>
        <taxon>Marchantiales</taxon>
        <taxon>Marchantiaceae</taxon>
        <taxon>Marchantia</taxon>
    </lineage>
</organism>
<gene>
    <name evidence="2" type="ORF">AXG93_2817s1170</name>
</gene>
<sequence length="173" mass="18577">MPVREEQQYQVLRSKGQSQQPAESPPSANEEIGQSSNWSVDEWMGNVDDAKCACAWSPTDHEPESMSGSCPLALGPQRYRTSMAVKAPRARSVTTMHNADPLSAPPFPGCAGSSDHVSLTGSLTTPQSNSTQMESAVEDSVCHVELFEAFPPICARNLGAFDVHLVNGMRAVS</sequence>
<evidence type="ECO:0000256" key="1">
    <source>
        <dbReference type="SAM" id="MobiDB-lite"/>
    </source>
</evidence>
<accession>A0A176W442</accession>
<feature type="compositionally biased region" description="Polar residues" evidence="1">
    <location>
        <begin position="8"/>
        <end position="22"/>
    </location>
</feature>
<dbReference type="EMBL" id="LVLJ01001921">
    <property type="protein sequence ID" value="OAE27312.1"/>
    <property type="molecule type" value="Genomic_DNA"/>
</dbReference>
<comment type="caution">
    <text evidence="2">The sequence shown here is derived from an EMBL/GenBank/DDBJ whole genome shotgun (WGS) entry which is preliminary data.</text>
</comment>